<dbReference type="CDD" id="cd08234">
    <property type="entry name" value="threonine_DH_like"/>
    <property type="match status" value="1"/>
</dbReference>
<protein>
    <submittedName>
        <fullName evidence="6">Zinc-dependent alcohol dehydrogenase family protein</fullName>
    </submittedName>
</protein>
<dbReference type="InterPro" id="IPR002328">
    <property type="entry name" value="ADH_Zn_CS"/>
</dbReference>
<dbReference type="GO" id="GO:0008270">
    <property type="term" value="F:zinc ion binding"/>
    <property type="evidence" value="ECO:0007669"/>
    <property type="project" value="InterPro"/>
</dbReference>
<dbReference type="Gene3D" id="3.90.180.10">
    <property type="entry name" value="Medium-chain alcohol dehydrogenases, catalytic domain"/>
    <property type="match status" value="1"/>
</dbReference>
<evidence type="ECO:0000259" key="5">
    <source>
        <dbReference type="SMART" id="SM00829"/>
    </source>
</evidence>
<dbReference type="InterPro" id="IPR013149">
    <property type="entry name" value="ADH-like_C"/>
</dbReference>
<dbReference type="SUPFAM" id="SSF50129">
    <property type="entry name" value="GroES-like"/>
    <property type="match status" value="1"/>
</dbReference>
<comment type="similarity">
    <text evidence="4">Belongs to the zinc-containing alcohol dehydrogenase family.</text>
</comment>
<dbReference type="GO" id="GO:0016491">
    <property type="term" value="F:oxidoreductase activity"/>
    <property type="evidence" value="ECO:0007669"/>
    <property type="project" value="UniProtKB-KW"/>
</dbReference>
<evidence type="ECO:0000256" key="1">
    <source>
        <dbReference type="ARBA" id="ARBA00022723"/>
    </source>
</evidence>
<reference evidence="6" key="1">
    <citation type="submission" date="2020-08" db="EMBL/GenBank/DDBJ databases">
        <title>Genome public.</title>
        <authorList>
            <person name="Liu C."/>
            <person name="Sun Q."/>
        </authorList>
    </citation>
    <scope>NUCLEOTIDE SEQUENCE</scope>
    <source>
        <strain evidence="6">NSJ-28</strain>
    </source>
</reference>
<feature type="domain" description="Enoyl reductase (ER)" evidence="5">
    <location>
        <begin position="8"/>
        <end position="283"/>
    </location>
</feature>
<dbReference type="RefSeq" id="WP_186949802.1">
    <property type="nucleotide sequence ID" value="NZ_JACOPL010000004.1"/>
</dbReference>
<comment type="cofactor">
    <cofactor evidence="4">
        <name>Zn(2+)</name>
        <dbReference type="ChEBI" id="CHEBI:29105"/>
    </cofactor>
</comment>
<dbReference type="Pfam" id="PF00107">
    <property type="entry name" value="ADH_zinc_N"/>
    <property type="match status" value="1"/>
</dbReference>
<evidence type="ECO:0000256" key="3">
    <source>
        <dbReference type="ARBA" id="ARBA00023002"/>
    </source>
</evidence>
<evidence type="ECO:0000256" key="4">
    <source>
        <dbReference type="RuleBase" id="RU361277"/>
    </source>
</evidence>
<accession>A0A923LTF6</accession>
<dbReference type="Proteomes" id="UP000606499">
    <property type="component" value="Unassembled WGS sequence"/>
</dbReference>
<keyword evidence="2 4" id="KW-0862">Zinc</keyword>
<dbReference type="InterPro" id="IPR013154">
    <property type="entry name" value="ADH-like_N"/>
</dbReference>
<proteinExistence type="inferred from homology"/>
<dbReference type="InterPro" id="IPR036291">
    <property type="entry name" value="NAD(P)-bd_dom_sf"/>
</dbReference>
<dbReference type="InterPro" id="IPR020843">
    <property type="entry name" value="ER"/>
</dbReference>
<keyword evidence="3" id="KW-0560">Oxidoreductase</keyword>
<evidence type="ECO:0000256" key="2">
    <source>
        <dbReference type="ARBA" id="ARBA00022833"/>
    </source>
</evidence>
<sequence length="341" mass="36449">MKSAVFYGRHDIRIENRPIPAVGAHDVLIQVKACGVCGTDVHIFEGDKGAAETHPPTVLGHEFSGVIADTGSAVTRYRKGDRVCVDPNYYCGACEFCRDGMAHYCTHMTGYGTTVDGAFAEYCAVNEKQVYPLGDGTSFQQGAMTEPVACCLHGMDMCEIRPGSHVAVIGGGMIGLIMVQLARLAGASRIALLEPVEGKRAVGKALGTDVCIDPLHEDVPTALAAHGMLCLNTVIECVGRPATIEQAIELAGPKAVVMMFGLTRPDEAIAVKPFTVFQKEIVLKASYINPYTQRRALDLIDSGRLDVTSMVHAVCGLDRLADILGSPQERSLGKFIIDPSL</sequence>
<keyword evidence="1 4" id="KW-0479">Metal-binding</keyword>
<dbReference type="EMBL" id="JACOPL010000004">
    <property type="protein sequence ID" value="MBC5724973.1"/>
    <property type="molecule type" value="Genomic_DNA"/>
</dbReference>
<comment type="caution">
    <text evidence="6">The sequence shown here is derived from an EMBL/GenBank/DDBJ whole genome shotgun (WGS) entry which is preliminary data.</text>
</comment>
<dbReference type="SUPFAM" id="SSF51735">
    <property type="entry name" value="NAD(P)-binding Rossmann-fold domains"/>
    <property type="match status" value="1"/>
</dbReference>
<evidence type="ECO:0000313" key="7">
    <source>
        <dbReference type="Proteomes" id="UP000606499"/>
    </source>
</evidence>
<dbReference type="InterPro" id="IPR050129">
    <property type="entry name" value="Zn_alcohol_dh"/>
</dbReference>
<keyword evidence="7" id="KW-1185">Reference proteome</keyword>
<dbReference type="SMART" id="SM00829">
    <property type="entry name" value="PKS_ER"/>
    <property type="match status" value="1"/>
</dbReference>
<name>A0A923LTF6_9FIRM</name>
<evidence type="ECO:0000313" key="6">
    <source>
        <dbReference type="EMBL" id="MBC5724973.1"/>
    </source>
</evidence>
<dbReference type="InterPro" id="IPR011032">
    <property type="entry name" value="GroES-like_sf"/>
</dbReference>
<organism evidence="6 7">
    <name type="scientific">Agathobaculum faecis</name>
    <dbReference type="NCBI Taxonomy" id="2763013"/>
    <lineage>
        <taxon>Bacteria</taxon>
        <taxon>Bacillati</taxon>
        <taxon>Bacillota</taxon>
        <taxon>Clostridia</taxon>
        <taxon>Eubacteriales</taxon>
        <taxon>Butyricicoccaceae</taxon>
        <taxon>Agathobaculum</taxon>
    </lineage>
</organism>
<dbReference type="PANTHER" id="PTHR43401:SF2">
    <property type="entry name" value="L-THREONINE 3-DEHYDROGENASE"/>
    <property type="match status" value="1"/>
</dbReference>
<dbReference type="PROSITE" id="PS00059">
    <property type="entry name" value="ADH_ZINC"/>
    <property type="match status" value="1"/>
</dbReference>
<dbReference type="Gene3D" id="3.40.50.720">
    <property type="entry name" value="NAD(P)-binding Rossmann-like Domain"/>
    <property type="match status" value="1"/>
</dbReference>
<gene>
    <name evidence="6" type="ORF">H8S45_05820</name>
</gene>
<dbReference type="Pfam" id="PF08240">
    <property type="entry name" value="ADH_N"/>
    <property type="match status" value="1"/>
</dbReference>
<dbReference type="PANTHER" id="PTHR43401">
    <property type="entry name" value="L-THREONINE 3-DEHYDROGENASE"/>
    <property type="match status" value="1"/>
</dbReference>
<dbReference type="AlphaFoldDB" id="A0A923LTF6"/>